<accession>A0A543AZJ6</accession>
<evidence type="ECO:0000256" key="1">
    <source>
        <dbReference type="SAM" id="SignalP"/>
    </source>
</evidence>
<dbReference type="EMBL" id="VFOW01000001">
    <property type="protein sequence ID" value="TQL78007.1"/>
    <property type="molecule type" value="Genomic_DNA"/>
</dbReference>
<dbReference type="RefSeq" id="WP_142041790.1">
    <property type="nucleotide sequence ID" value="NZ_JBHTGS010000001.1"/>
</dbReference>
<proteinExistence type="predicted"/>
<evidence type="ECO:0000313" key="3">
    <source>
        <dbReference type="Proteomes" id="UP000317043"/>
    </source>
</evidence>
<comment type="caution">
    <text evidence="2">The sequence shown here is derived from an EMBL/GenBank/DDBJ whole genome shotgun (WGS) entry which is preliminary data.</text>
</comment>
<feature type="chain" id="PRO_5038492349" evidence="1">
    <location>
        <begin position="21"/>
        <end position="345"/>
    </location>
</feature>
<gene>
    <name evidence="2" type="ORF">FB566_3582</name>
</gene>
<dbReference type="PROSITE" id="PS51257">
    <property type="entry name" value="PROKAR_LIPOPROTEIN"/>
    <property type="match status" value="1"/>
</dbReference>
<dbReference type="InParanoid" id="A0A543AZJ6"/>
<reference evidence="2 3" key="1">
    <citation type="submission" date="2019-06" db="EMBL/GenBank/DDBJ databases">
        <title>Sequencing the genomes of 1000 actinobacteria strains.</title>
        <authorList>
            <person name="Klenk H.-P."/>
        </authorList>
    </citation>
    <scope>NUCLEOTIDE SEQUENCE [LARGE SCALE GENOMIC DNA]</scope>
    <source>
        <strain evidence="2 3">DSM 45928</strain>
    </source>
</reference>
<evidence type="ECO:0000313" key="2">
    <source>
        <dbReference type="EMBL" id="TQL78007.1"/>
    </source>
</evidence>
<protein>
    <submittedName>
        <fullName evidence="2">Uncharacterized protein</fullName>
    </submittedName>
</protein>
<dbReference type="Proteomes" id="UP000317043">
    <property type="component" value="Unassembled WGS sequence"/>
</dbReference>
<keyword evidence="3" id="KW-1185">Reference proteome</keyword>
<organism evidence="2 3">
    <name type="scientific">Stackebrandtia endophytica</name>
    <dbReference type="NCBI Taxonomy" id="1496996"/>
    <lineage>
        <taxon>Bacteria</taxon>
        <taxon>Bacillati</taxon>
        <taxon>Actinomycetota</taxon>
        <taxon>Actinomycetes</taxon>
        <taxon>Glycomycetales</taxon>
        <taxon>Glycomycetaceae</taxon>
        <taxon>Stackebrandtia</taxon>
    </lineage>
</organism>
<dbReference type="OrthoDB" id="4053327at2"/>
<keyword evidence="1" id="KW-0732">Signal</keyword>
<feature type="signal peptide" evidence="1">
    <location>
        <begin position="1"/>
        <end position="20"/>
    </location>
</feature>
<name>A0A543AZJ6_9ACTN</name>
<sequence length="345" mass="37803">MRSRVPVVVAAALAAGLLSACSGDESAEPETDVVGYTDELETTLTESFALELEVQEVVNRLLVDCMTEAGFEVHPFYLSKPPRSWEADFNAYPAVGSAPPGLRDLPVSVEVAAEKGVNLGSQFGPDYPYGTDVGPDDHLDLYWSEMTPEYRSGYEVGLNGQTDEERYSADAEDPSEPLPGCRSEVYDEVGFAEEDVLRPAVLDSMAIGSGPYETVEVLDAWDEWTMCVADRDHPEIEYRNGSVAPWNYVALFYDGDNIAAAVDPQSQSFDAPTGAPWPHEEALEKEIAFAVDLAECADEVQLRTIGQNAWDEVMRTFAVENETEIFAWYKVLQDSLAGAQAVLSK</sequence>
<dbReference type="AlphaFoldDB" id="A0A543AZJ6"/>